<comment type="caution">
    <text evidence="2">The sequence shown here is derived from an EMBL/GenBank/DDBJ whole genome shotgun (WGS) entry which is preliminary data.</text>
</comment>
<proteinExistence type="predicted"/>
<accession>A0A5A7PSU5</accession>
<reference evidence="3" key="1">
    <citation type="journal article" date="2019" name="Curr. Biol.">
        <title>Genome Sequence of Striga asiatica Provides Insight into the Evolution of Plant Parasitism.</title>
        <authorList>
            <person name="Yoshida S."/>
            <person name="Kim S."/>
            <person name="Wafula E.K."/>
            <person name="Tanskanen J."/>
            <person name="Kim Y.M."/>
            <person name="Honaas L."/>
            <person name="Yang Z."/>
            <person name="Spallek T."/>
            <person name="Conn C.E."/>
            <person name="Ichihashi Y."/>
            <person name="Cheong K."/>
            <person name="Cui S."/>
            <person name="Der J.P."/>
            <person name="Gundlach H."/>
            <person name="Jiao Y."/>
            <person name="Hori C."/>
            <person name="Ishida J.K."/>
            <person name="Kasahara H."/>
            <person name="Kiba T."/>
            <person name="Kim M.S."/>
            <person name="Koo N."/>
            <person name="Laohavisit A."/>
            <person name="Lee Y.H."/>
            <person name="Lumba S."/>
            <person name="McCourt P."/>
            <person name="Mortimer J.C."/>
            <person name="Mutuku J.M."/>
            <person name="Nomura T."/>
            <person name="Sasaki-Sekimoto Y."/>
            <person name="Seto Y."/>
            <person name="Wang Y."/>
            <person name="Wakatake T."/>
            <person name="Sakakibara H."/>
            <person name="Demura T."/>
            <person name="Yamaguchi S."/>
            <person name="Yoneyama K."/>
            <person name="Manabe R.I."/>
            <person name="Nelson D.C."/>
            <person name="Schulman A.H."/>
            <person name="Timko M.P."/>
            <person name="dePamphilis C.W."/>
            <person name="Choi D."/>
            <person name="Shirasu K."/>
        </authorList>
    </citation>
    <scope>NUCLEOTIDE SEQUENCE [LARGE SCALE GENOMIC DNA]</scope>
    <source>
        <strain evidence="3">cv. UVA1</strain>
    </source>
</reference>
<dbReference type="EMBL" id="BKCP01005039">
    <property type="protein sequence ID" value="GER35885.1"/>
    <property type="molecule type" value="Genomic_DNA"/>
</dbReference>
<evidence type="ECO:0000313" key="2">
    <source>
        <dbReference type="EMBL" id="GER35885.1"/>
    </source>
</evidence>
<organism evidence="2 3">
    <name type="scientific">Striga asiatica</name>
    <name type="common">Asiatic witchweed</name>
    <name type="synonym">Buchnera asiatica</name>
    <dbReference type="NCBI Taxonomy" id="4170"/>
    <lineage>
        <taxon>Eukaryota</taxon>
        <taxon>Viridiplantae</taxon>
        <taxon>Streptophyta</taxon>
        <taxon>Embryophyta</taxon>
        <taxon>Tracheophyta</taxon>
        <taxon>Spermatophyta</taxon>
        <taxon>Magnoliopsida</taxon>
        <taxon>eudicotyledons</taxon>
        <taxon>Gunneridae</taxon>
        <taxon>Pentapetalae</taxon>
        <taxon>asterids</taxon>
        <taxon>lamiids</taxon>
        <taxon>Lamiales</taxon>
        <taxon>Orobanchaceae</taxon>
        <taxon>Buchnereae</taxon>
        <taxon>Striga</taxon>
    </lineage>
</organism>
<keyword evidence="1" id="KW-0732">Signal</keyword>
<keyword evidence="3" id="KW-1185">Reference proteome</keyword>
<name>A0A5A7PSU5_STRAF</name>
<feature type="signal peptide" evidence="1">
    <location>
        <begin position="1"/>
        <end position="30"/>
    </location>
</feature>
<feature type="non-terminal residue" evidence="2">
    <location>
        <position position="136"/>
    </location>
</feature>
<sequence length="136" mass="15150">MHNTSKKAKYAFLFSLLLYVATFFGPSVEARFPNSGKLDLPKEKIMRLRFYVQDWTGGENATVWTVASFSLTQVLPSAFRLLSVDGLGRSGQDPGCYRAGEYARDGPSYVGQRGFHAREYKGSTLSIVGRNPLDDE</sequence>
<dbReference type="AlphaFoldDB" id="A0A5A7PSU5"/>
<feature type="chain" id="PRO_5023001325" evidence="1">
    <location>
        <begin position="31"/>
        <end position="136"/>
    </location>
</feature>
<evidence type="ECO:0000313" key="3">
    <source>
        <dbReference type="Proteomes" id="UP000325081"/>
    </source>
</evidence>
<gene>
    <name evidence="2" type="ORF">STAS_12188</name>
</gene>
<protein>
    <submittedName>
        <fullName evidence="2">Dirigent-like protein</fullName>
    </submittedName>
</protein>
<dbReference type="Proteomes" id="UP000325081">
    <property type="component" value="Unassembled WGS sequence"/>
</dbReference>
<evidence type="ECO:0000256" key="1">
    <source>
        <dbReference type="SAM" id="SignalP"/>
    </source>
</evidence>